<reference evidence="2 3" key="1">
    <citation type="submission" date="2018-11" db="EMBL/GenBank/DDBJ databases">
        <authorList>
            <consortium name="Pathogen Informatics"/>
        </authorList>
    </citation>
    <scope>NUCLEOTIDE SEQUENCE [LARGE SCALE GENOMIC DNA]</scope>
</reference>
<keyword evidence="3" id="KW-1185">Reference proteome</keyword>
<name>A0A3P7IAD4_STRVU</name>
<feature type="region of interest" description="Disordered" evidence="1">
    <location>
        <begin position="1"/>
        <end position="21"/>
    </location>
</feature>
<sequence length="78" mass="8994">MDEDLQNLEHPDPAKRPRYLPLPPPYHLLPNTSFFRKASIKPPPTYSTDGLCPLKRITNRYLASILVSNFYLYAVHLA</sequence>
<evidence type="ECO:0000313" key="2">
    <source>
        <dbReference type="EMBL" id="VDM70211.1"/>
    </source>
</evidence>
<dbReference type="OrthoDB" id="5844403at2759"/>
<dbReference type="Proteomes" id="UP000270094">
    <property type="component" value="Unassembled WGS sequence"/>
</dbReference>
<protein>
    <submittedName>
        <fullName evidence="2">Uncharacterized protein</fullName>
    </submittedName>
</protein>
<evidence type="ECO:0000313" key="3">
    <source>
        <dbReference type="Proteomes" id="UP000270094"/>
    </source>
</evidence>
<dbReference type="EMBL" id="UYYB01015152">
    <property type="protein sequence ID" value="VDM70211.1"/>
    <property type="molecule type" value="Genomic_DNA"/>
</dbReference>
<evidence type="ECO:0000256" key="1">
    <source>
        <dbReference type="SAM" id="MobiDB-lite"/>
    </source>
</evidence>
<dbReference type="AlphaFoldDB" id="A0A3P7IAD4"/>
<gene>
    <name evidence="2" type="ORF">SVUK_LOCUS5209</name>
</gene>
<organism evidence="2 3">
    <name type="scientific">Strongylus vulgaris</name>
    <name type="common">Blood worm</name>
    <dbReference type="NCBI Taxonomy" id="40348"/>
    <lineage>
        <taxon>Eukaryota</taxon>
        <taxon>Metazoa</taxon>
        <taxon>Ecdysozoa</taxon>
        <taxon>Nematoda</taxon>
        <taxon>Chromadorea</taxon>
        <taxon>Rhabditida</taxon>
        <taxon>Rhabditina</taxon>
        <taxon>Rhabditomorpha</taxon>
        <taxon>Strongyloidea</taxon>
        <taxon>Strongylidae</taxon>
        <taxon>Strongylus</taxon>
    </lineage>
</organism>
<proteinExistence type="predicted"/>
<accession>A0A3P7IAD4</accession>